<feature type="region of interest" description="Disordered" evidence="1">
    <location>
        <begin position="1"/>
        <end position="23"/>
    </location>
</feature>
<proteinExistence type="predicted"/>
<dbReference type="Gramene" id="OB03G30640.1">
    <property type="protein sequence ID" value="OB03G30640.1"/>
    <property type="gene ID" value="OB03G30640"/>
</dbReference>
<name>J3LPT8_ORYBR</name>
<dbReference type="AlphaFoldDB" id="J3LPT8"/>
<organism evidence="2">
    <name type="scientific">Oryza brachyantha</name>
    <name type="common">malo sina</name>
    <dbReference type="NCBI Taxonomy" id="4533"/>
    <lineage>
        <taxon>Eukaryota</taxon>
        <taxon>Viridiplantae</taxon>
        <taxon>Streptophyta</taxon>
        <taxon>Embryophyta</taxon>
        <taxon>Tracheophyta</taxon>
        <taxon>Spermatophyta</taxon>
        <taxon>Magnoliopsida</taxon>
        <taxon>Liliopsida</taxon>
        <taxon>Poales</taxon>
        <taxon>Poaceae</taxon>
        <taxon>BOP clade</taxon>
        <taxon>Oryzoideae</taxon>
        <taxon>Oryzeae</taxon>
        <taxon>Oryzinae</taxon>
        <taxon>Oryza</taxon>
    </lineage>
</organism>
<protein>
    <submittedName>
        <fullName evidence="2">Uncharacterized protein</fullName>
    </submittedName>
</protein>
<feature type="compositionally biased region" description="Pro residues" evidence="1">
    <location>
        <begin position="7"/>
        <end position="17"/>
    </location>
</feature>
<reference evidence="2" key="2">
    <citation type="submission" date="2013-04" db="UniProtKB">
        <authorList>
            <consortium name="EnsemblPlants"/>
        </authorList>
    </citation>
    <scope>IDENTIFICATION</scope>
</reference>
<dbReference type="Proteomes" id="UP000006038">
    <property type="component" value="Chromosome 3"/>
</dbReference>
<dbReference type="HOGENOM" id="CLU_2593614_0_0_1"/>
<evidence type="ECO:0000313" key="3">
    <source>
        <dbReference type="Proteomes" id="UP000006038"/>
    </source>
</evidence>
<accession>J3LPT8</accession>
<dbReference type="EnsemblPlants" id="OB03G30640.1">
    <property type="protein sequence ID" value="OB03G30640.1"/>
    <property type="gene ID" value="OB03G30640"/>
</dbReference>
<reference evidence="2" key="1">
    <citation type="journal article" date="2013" name="Nat. Commun.">
        <title>Whole-genome sequencing of Oryza brachyantha reveals mechanisms underlying Oryza genome evolution.</title>
        <authorList>
            <person name="Chen J."/>
            <person name="Huang Q."/>
            <person name="Gao D."/>
            <person name="Wang J."/>
            <person name="Lang Y."/>
            <person name="Liu T."/>
            <person name="Li B."/>
            <person name="Bai Z."/>
            <person name="Luis Goicoechea J."/>
            <person name="Liang C."/>
            <person name="Chen C."/>
            <person name="Zhang W."/>
            <person name="Sun S."/>
            <person name="Liao Y."/>
            <person name="Zhang X."/>
            <person name="Yang L."/>
            <person name="Song C."/>
            <person name="Wang M."/>
            <person name="Shi J."/>
            <person name="Liu G."/>
            <person name="Liu J."/>
            <person name="Zhou H."/>
            <person name="Zhou W."/>
            <person name="Yu Q."/>
            <person name="An N."/>
            <person name="Chen Y."/>
            <person name="Cai Q."/>
            <person name="Wang B."/>
            <person name="Liu B."/>
            <person name="Min J."/>
            <person name="Huang Y."/>
            <person name="Wu H."/>
            <person name="Li Z."/>
            <person name="Zhang Y."/>
            <person name="Yin Y."/>
            <person name="Song W."/>
            <person name="Jiang J."/>
            <person name="Jackson S.A."/>
            <person name="Wing R.A."/>
            <person name="Wang J."/>
            <person name="Chen M."/>
        </authorList>
    </citation>
    <scope>NUCLEOTIDE SEQUENCE [LARGE SCALE GENOMIC DNA]</scope>
    <source>
        <strain evidence="2">cv. IRGC 101232</strain>
    </source>
</reference>
<sequence>MEVVAGGPPPPPPPGPPRVELGSISSRRSHNKFIAVVVNAPPEGAAVHAYPLPTLPNSEYLVEEELEVVIKQPGASADAG</sequence>
<evidence type="ECO:0000313" key="2">
    <source>
        <dbReference type="EnsemblPlants" id="OB03G30640.1"/>
    </source>
</evidence>
<keyword evidence="3" id="KW-1185">Reference proteome</keyword>
<evidence type="ECO:0000256" key="1">
    <source>
        <dbReference type="SAM" id="MobiDB-lite"/>
    </source>
</evidence>